<reference evidence="1 2" key="1">
    <citation type="journal article" date="2016" name="Proc. Natl. Acad. Sci. U.S.A.">
        <title>Comparative genomics of biotechnologically important yeasts.</title>
        <authorList>
            <person name="Riley R."/>
            <person name="Haridas S."/>
            <person name="Wolfe K.H."/>
            <person name="Lopes M.R."/>
            <person name="Hittinger C.T."/>
            <person name="Goeker M."/>
            <person name="Salamov A.A."/>
            <person name="Wisecaver J.H."/>
            <person name="Long T.M."/>
            <person name="Calvey C.H."/>
            <person name="Aerts A.L."/>
            <person name="Barry K.W."/>
            <person name="Choi C."/>
            <person name="Clum A."/>
            <person name="Coughlan A.Y."/>
            <person name="Deshpande S."/>
            <person name="Douglass A.P."/>
            <person name="Hanson S.J."/>
            <person name="Klenk H.-P."/>
            <person name="LaButti K.M."/>
            <person name="Lapidus A."/>
            <person name="Lindquist E.A."/>
            <person name="Lipzen A.M."/>
            <person name="Meier-Kolthoff J.P."/>
            <person name="Ohm R.A."/>
            <person name="Otillar R.P."/>
            <person name="Pangilinan J.L."/>
            <person name="Peng Y."/>
            <person name="Rokas A."/>
            <person name="Rosa C.A."/>
            <person name="Scheuner C."/>
            <person name="Sibirny A.A."/>
            <person name="Slot J.C."/>
            <person name="Stielow J.B."/>
            <person name="Sun H."/>
            <person name="Kurtzman C.P."/>
            <person name="Blackwell M."/>
            <person name="Grigoriev I.V."/>
            <person name="Jeffries T.W."/>
        </authorList>
    </citation>
    <scope>NUCLEOTIDE SEQUENCE [LARGE SCALE GENOMIC DNA]</scope>
    <source>
        <strain evidence="1 2">NRRL Y-2026</strain>
    </source>
</reference>
<proteinExistence type="predicted"/>
<dbReference type="EMBL" id="KV454002">
    <property type="protein sequence ID" value="ODQ48113.1"/>
    <property type="molecule type" value="Genomic_DNA"/>
</dbReference>
<dbReference type="AlphaFoldDB" id="A0A1E3NRC5"/>
<dbReference type="Proteomes" id="UP000094455">
    <property type="component" value="Unassembled WGS sequence"/>
</dbReference>
<name>A0A1E3NRC5_9ASCO</name>
<keyword evidence="2" id="KW-1185">Reference proteome</keyword>
<dbReference type="RefSeq" id="XP_019019226.1">
    <property type="nucleotide sequence ID" value="XM_019159913.1"/>
</dbReference>
<protein>
    <submittedName>
        <fullName evidence="1">Uncharacterized protein</fullName>
    </submittedName>
</protein>
<sequence>MSPAAAFPAALVFVGRLLKWDAQSGYLANRNDNKENRDHWCWPGWLDCLKRVPAYRCRREIYHNKFEFERQQATGERGL</sequence>
<evidence type="ECO:0000313" key="2">
    <source>
        <dbReference type="Proteomes" id="UP000094455"/>
    </source>
</evidence>
<accession>A0A1E3NRC5</accession>
<organism evidence="1 2">
    <name type="scientific">Pichia membranifaciens NRRL Y-2026</name>
    <dbReference type="NCBI Taxonomy" id="763406"/>
    <lineage>
        <taxon>Eukaryota</taxon>
        <taxon>Fungi</taxon>
        <taxon>Dikarya</taxon>
        <taxon>Ascomycota</taxon>
        <taxon>Saccharomycotina</taxon>
        <taxon>Pichiomycetes</taxon>
        <taxon>Pichiales</taxon>
        <taxon>Pichiaceae</taxon>
        <taxon>Pichia</taxon>
    </lineage>
</organism>
<gene>
    <name evidence="1" type="ORF">PICMEDRAFT_123377</name>
</gene>
<dbReference type="GeneID" id="30176600"/>
<evidence type="ECO:0000313" key="1">
    <source>
        <dbReference type="EMBL" id="ODQ48113.1"/>
    </source>
</evidence>